<keyword evidence="3" id="KW-1185">Reference proteome</keyword>
<evidence type="ECO:0000259" key="1">
    <source>
        <dbReference type="Pfam" id="PF06985"/>
    </source>
</evidence>
<sequence>MTLGKEVEQDVKDTQKRQQQPFQIVLVDIKKAAENEVIHCVKTPLVVEEGKTEALKYIALSYRWGELQETLVDTKVGYIATLTSFSLNDFYQLCRMMTIESDTKHIQYVWVDAICVDQSHYRRRKETIYQMSNIYERASYILAIPDLHLTFLKGTSMKINDLLKQSMHLIKDLYYLLHGNVDKMAAIETTFLDELNVPKDPALRQLLTQWTDHFVTGFMNYKKHHVGYIDAKALDHIYETSGTAKTNNMDNYTPYRFHTDTYKVMDDAFSFFKFDFDDPSFASILNSDIYLTESNTYITRKSSSNPVYIQFHYTMIRQLKQQSFLEMMLSSKASKNGKY</sequence>
<reference evidence="2 3" key="1">
    <citation type="submission" date="2016-07" db="EMBL/GenBank/DDBJ databases">
        <title>Pervasive Adenine N6-methylation of Active Genes in Fungi.</title>
        <authorList>
            <consortium name="DOE Joint Genome Institute"/>
            <person name="Mondo S.J."/>
            <person name="Dannebaum R.O."/>
            <person name="Kuo R.C."/>
            <person name="Labutti K."/>
            <person name="Haridas S."/>
            <person name="Kuo A."/>
            <person name="Salamov A."/>
            <person name="Ahrendt S.R."/>
            <person name="Lipzen A."/>
            <person name="Sullivan W."/>
            <person name="Andreopoulos W.B."/>
            <person name="Clum A."/>
            <person name="Lindquist E."/>
            <person name="Daum C."/>
            <person name="Ramamoorthy G.K."/>
            <person name="Gryganskyi A."/>
            <person name="Culley D."/>
            <person name="Magnuson J.K."/>
            <person name="James T.Y."/>
            <person name="O'Malley M.A."/>
            <person name="Stajich J.E."/>
            <person name="Spatafora J.W."/>
            <person name="Visel A."/>
            <person name="Grigoriev I.V."/>
        </authorList>
    </citation>
    <scope>NUCLEOTIDE SEQUENCE [LARGE SCALE GENOMIC DNA]</scope>
    <source>
        <strain evidence="2 3">NRRL 1336</strain>
    </source>
</reference>
<evidence type="ECO:0000313" key="2">
    <source>
        <dbReference type="EMBL" id="ORZ06412.1"/>
    </source>
</evidence>
<dbReference type="AlphaFoldDB" id="A0A1X2HZW5"/>
<dbReference type="OrthoDB" id="194358at2759"/>
<protein>
    <recommendedName>
        <fullName evidence="1">Heterokaryon incompatibility domain-containing protein</fullName>
    </recommendedName>
</protein>
<evidence type="ECO:0000313" key="3">
    <source>
        <dbReference type="Proteomes" id="UP000193560"/>
    </source>
</evidence>
<name>A0A1X2HZW5_9FUNG</name>
<proteinExistence type="predicted"/>
<dbReference type="Proteomes" id="UP000193560">
    <property type="component" value="Unassembled WGS sequence"/>
</dbReference>
<accession>A0A1X2HZW5</accession>
<dbReference type="PANTHER" id="PTHR24148:SF64">
    <property type="entry name" value="HETEROKARYON INCOMPATIBILITY DOMAIN-CONTAINING PROTEIN"/>
    <property type="match status" value="1"/>
</dbReference>
<dbReference type="InterPro" id="IPR052895">
    <property type="entry name" value="HetReg/Transcr_Mod"/>
</dbReference>
<dbReference type="EMBL" id="MCGE01000039">
    <property type="protein sequence ID" value="ORZ06412.1"/>
    <property type="molecule type" value="Genomic_DNA"/>
</dbReference>
<comment type="caution">
    <text evidence="2">The sequence shown here is derived from an EMBL/GenBank/DDBJ whole genome shotgun (WGS) entry which is preliminary data.</text>
</comment>
<dbReference type="Pfam" id="PF06985">
    <property type="entry name" value="HET"/>
    <property type="match status" value="1"/>
</dbReference>
<dbReference type="STRING" id="90262.A0A1X2HZW5"/>
<dbReference type="InterPro" id="IPR010730">
    <property type="entry name" value="HET"/>
</dbReference>
<feature type="domain" description="Heterokaryon incompatibility" evidence="1">
    <location>
        <begin position="57"/>
        <end position="143"/>
    </location>
</feature>
<organism evidence="2 3">
    <name type="scientific">Absidia repens</name>
    <dbReference type="NCBI Taxonomy" id="90262"/>
    <lineage>
        <taxon>Eukaryota</taxon>
        <taxon>Fungi</taxon>
        <taxon>Fungi incertae sedis</taxon>
        <taxon>Mucoromycota</taxon>
        <taxon>Mucoromycotina</taxon>
        <taxon>Mucoromycetes</taxon>
        <taxon>Mucorales</taxon>
        <taxon>Cunninghamellaceae</taxon>
        <taxon>Absidia</taxon>
    </lineage>
</organism>
<gene>
    <name evidence="2" type="ORF">BCR42DRAFT_397718</name>
</gene>
<dbReference type="PANTHER" id="PTHR24148">
    <property type="entry name" value="ANKYRIN REPEAT DOMAIN-CONTAINING PROTEIN 39 HOMOLOG-RELATED"/>
    <property type="match status" value="1"/>
</dbReference>